<feature type="region of interest" description="Disordered" evidence="1">
    <location>
        <begin position="117"/>
        <end position="139"/>
    </location>
</feature>
<evidence type="ECO:0000256" key="1">
    <source>
        <dbReference type="SAM" id="MobiDB-lite"/>
    </source>
</evidence>
<feature type="region of interest" description="Disordered" evidence="1">
    <location>
        <begin position="541"/>
        <end position="563"/>
    </location>
</feature>
<proteinExistence type="predicted"/>
<protein>
    <submittedName>
        <fullName evidence="2">Uncharacterized protein</fullName>
    </submittedName>
</protein>
<sequence>MPEQESPIAQGGEIFAGYLKLAREAAWNPSAAWLARHSGIPCSTVENLINGQRKRLPDWTDQVEPLLKAYQRKVQDNQREHPDSILGSLAAWKQVYDDAQNNRPTTSPLPVHVATQSTDRTDVHNSNWAENDSVPHGPGRPIRQVRPLDLEVHPAIDAGAAAAGFGPLPAYIGRAHDVALASAVAGVQRLRDVQMCVLVGESSTGKTRACWEAIRDLPEPWRLWHPLRPDRPEAALAGLDNVGSHTVIWLNEAQHYLLTPSPLGEQIAAALRDLSATPERGPVLVLATLWPAYWDILTRMPAPGLPDPHAQARELIKNLSIRIPTSFTGPDLAAAILRADRAGDPRLTEALARARTGALTQYLAGGPALIERYENATVATQAVLHAAMDARRLGHGPVLSRPLLEEAAAGYLTDEQWEMLADDWSEQAFAYLTDLLPCRGARAPLSRIRPRPGDPSRQAMPSEGDLFYRLADFLEEYGARSRRLICPPSSFWQASSQHASLDDRTTLAEAARRRGRLRHAEKLGMPSDIPDRNDLEYLRKASRDDKQKRNAPPKPPGRASVKRHATWYQRPMQQLLRPPSLAEASGGTNILTITFDSQLGDISTLEHLRWEACEADPKYLAHMENKFSLDECQQYTQAYRLTSCTDSEEPFQLVIIRRTLFSVTPSFNLTHHHEEDRGVLAEAQGNFLISLAETYEKLSDHQSVEFIYRLGLNADSIPVMREAARKHLRDGNPTEAITLYRRAASANDIESILQVVQLLEQEGKRAEAKNYAFDIADTGNLTALKKLIELTESTENLEELDQFAHEVFDAGYAMLFQSTQALPWVSDAFRFGLEADGSVSRPS</sequence>
<accession>A0ABN3Y5K0</accession>
<evidence type="ECO:0000313" key="2">
    <source>
        <dbReference type="EMBL" id="GAA3019731.1"/>
    </source>
</evidence>
<dbReference type="EMBL" id="BAAAWD010000014">
    <property type="protein sequence ID" value="GAA3019731.1"/>
    <property type="molecule type" value="Genomic_DNA"/>
</dbReference>
<evidence type="ECO:0000313" key="3">
    <source>
        <dbReference type="Proteomes" id="UP001499930"/>
    </source>
</evidence>
<comment type="caution">
    <text evidence="2">The sequence shown here is derived from an EMBL/GenBank/DDBJ whole genome shotgun (WGS) entry which is preliminary data.</text>
</comment>
<dbReference type="Gene3D" id="1.25.40.10">
    <property type="entry name" value="Tetratricopeptide repeat domain"/>
    <property type="match status" value="1"/>
</dbReference>
<feature type="compositionally biased region" description="Polar residues" evidence="1">
    <location>
        <begin position="117"/>
        <end position="130"/>
    </location>
</feature>
<gene>
    <name evidence="2" type="ORF">GCM10017559_49970</name>
</gene>
<reference evidence="2 3" key="1">
    <citation type="journal article" date="2019" name="Int. J. Syst. Evol. Microbiol.">
        <title>The Global Catalogue of Microorganisms (GCM) 10K type strain sequencing project: providing services to taxonomists for standard genome sequencing and annotation.</title>
        <authorList>
            <consortium name="The Broad Institute Genomics Platform"/>
            <consortium name="The Broad Institute Genome Sequencing Center for Infectious Disease"/>
            <person name="Wu L."/>
            <person name="Ma J."/>
        </authorList>
    </citation>
    <scope>NUCLEOTIDE SEQUENCE [LARGE SCALE GENOMIC DNA]</scope>
    <source>
        <strain evidence="2 3">JCM 3106</strain>
    </source>
</reference>
<keyword evidence="3" id="KW-1185">Reference proteome</keyword>
<dbReference type="InterPro" id="IPR011990">
    <property type="entry name" value="TPR-like_helical_dom_sf"/>
</dbReference>
<organism evidence="2 3">
    <name type="scientific">Streptosporangium longisporum</name>
    <dbReference type="NCBI Taxonomy" id="46187"/>
    <lineage>
        <taxon>Bacteria</taxon>
        <taxon>Bacillati</taxon>
        <taxon>Actinomycetota</taxon>
        <taxon>Actinomycetes</taxon>
        <taxon>Streptosporangiales</taxon>
        <taxon>Streptosporangiaceae</taxon>
        <taxon>Streptosporangium</taxon>
    </lineage>
</organism>
<name>A0ABN3Y5K0_9ACTN</name>
<dbReference type="Proteomes" id="UP001499930">
    <property type="component" value="Unassembled WGS sequence"/>
</dbReference>
<dbReference type="SUPFAM" id="SSF81901">
    <property type="entry name" value="HCP-like"/>
    <property type="match status" value="1"/>
</dbReference>